<protein>
    <submittedName>
        <fullName evidence="1">Uncharacterized protein</fullName>
    </submittedName>
</protein>
<proteinExistence type="predicted"/>
<keyword evidence="2" id="KW-1185">Reference proteome</keyword>
<evidence type="ECO:0000313" key="2">
    <source>
        <dbReference type="Proteomes" id="UP001204376"/>
    </source>
</evidence>
<dbReference type="Proteomes" id="UP001204376">
    <property type="component" value="Unassembled WGS sequence"/>
</dbReference>
<organism evidence="1 2">
    <name type="scientific">Mucilaginibacter aquariorum</name>
    <dbReference type="NCBI Taxonomy" id="2967225"/>
    <lineage>
        <taxon>Bacteria</taxon>
        <taxon>Pseudomonadati</taxon>
        <taxon>Bacteroidota</taxon>
        <taxon>Sphingobacteriia</taxon>
        <taxon>Sphingobacteriales</taxon>
        <taxon>Sphingobacteriaceae</taxon>
        <taxon>Mucilaginibacter</taxon>
    </lineage>
</organism>
<reference evidence="1 2" key="1">
    <citation type="submission" date="2022-07" db="EMBL/GenBank/DDBJ databases">
        <title>Mucilaginibacter sp. JC4.</title>
        <authorList>
            <person name="Le V."/>
            <person name="Ko S.-R."/>
            <person name="Ahn C.-Y."/>
            <person name="Oh H.-M."/>
        </authorList>
    </citation>
    <scope>NUCLEOTIDE SEQUENCE [LARGE SCALE GENOMIC DNA]</scope>
    <source>
        <strain evidence="1 2">JC4</strain>
    </source>
</reference>
<dbReference type="RefSeq" id="WP_256541295.1">
    <property type="nucleotide sequence ID" value="NZ_JANHOH010000011.1"/>
</dbReference>
<accession>A0ABT1T936</accession>
<sequence>MQPKNASDIYDLVIISSGGDSGNIILTDKRTTLKIKINMKKFKTMFLIVFSLFAVVSARAQTKDYYPGKWDVMVYGTPYGDVKLTFALERKDGKLSGVVQDSTGKETAKITKIDEKEKEAIIAYTTQGYDVELTIDPVDDDNVKGNLAGFTAKGVRRKENK</sequence>
<gene>
    <name evidence="1" type="ORF">NPE20_24345</name>
</gene>
<dbReference type="EMBL" id="JANHOH010000011">
    <property type="protein sequence ID" value="MCQ6961128.1"/>
    <property type="molecule type" value="Genomic_DNA"/>
</dbReference>
<comment type="caution">
    <text evidence="1">The sequence shown here is derived from an EMBL/GenBank/DDBJ whole genome shotgun (WGS) entry which is preliminary data.</text>
</comment>
<name>A0ABT1T936_9SPHI</name>
<evidence type="ECO:0000313" key="1">
    <source>
        <dbReference type="EMBL" id="MCQ6961128.1"/>
    </source>
</evidence>